<dbReference type="PATRIC" id="fig|1321816.3.peg.766"/>
<feature type="compositionally biased region" description="Polar residues" evidence="1">
    <location>
        <begin position="604"/>
        <end position="615"/>
    </location>
</feature>
<dbReference type="STRING" id="419015.HMPREF3214_00675"/>
<dbReference type="SUPFAM" id="SSF48452">
    <property type="entry name" value="TPR-like"/>
    <property type="match status" value="1"/>
</dbReference>
<name>U1RA82_9BIFI</name>
<organism evidence="2 3">
    <name type="scientific">Alloscardovia omnicolens F0580</name>
    <dbReference type="NCBI Taxonomy" id="1321816"/>
    <lineage>
        <taxon>Bacteria</taxon>
        <taxon>Bacillati</taxon>
        <taxon>Actinomycetota</taxon>
        <taxon>Actinomycetes</taxon>
        <taxon>Bifidobacteriales</taxon>
        <taxon>Bifidobacteriaceae</taxon>
        <taxon>Alloscardovia</taxon>
    </lineage>
</organism>
<protein>
    <submittedName>
        <fullName evidence="2">Tetratricopeptide repeat protein</fullName>
    </submittedName>
</protein>
<evidence type="ECO:0000256" key="1">
    <source>
        <dbReference type="SAM" id="MobiDB-lite"/>
    </source>
</evidence>
<dbReference type="HOGENOM" id="CLU_283236_0_0_11"/>
<dbReference type="Proteomes" id="UP000016519">
    <property type="component" value="Unassembled WGS sequence"/>
</dbReference>
<dbReference type="Gene3D" id="1.25.40.10">
    <property type="entry name" value="Tetratricopeptide repeat domain"/>
    <property type="match status" value="1"/>
</dbReference>
<reference evidence="2 3" key="1">
    <citation type="submission" date="2013-08" db="EMBL/GenBank/DDBJ databases">
        <authorList>
            <person name="Weinstock G."/>
            <person name="Sodergren E."/>
            <person name="Wylie T."/>
            <person name="Fulton L."/>
            <person name="Fulton R."/>
            <person name="Fronick C."/>
            <person name="O'Laughlin M."/>
            <person name="Godfrey J."/>
            <person name="Miner T."/>
            <person name="Herter B."/>
            <person name="Appelbaum E."/>
            <person name="Cordes M."/>
            <person name="Lek S."/>
            <person name="Wollam A."/>
            <person name="Pepin K.H."/>
            <person name="Palsikar V.B."/>
            <person name="Mitreva M."/>
            <person name="Wilson R.K."/>
        </authorList>
    </citation>
    <scope>NUCLEOTIDE SEQUENCE [LARGE SCALE GENOMIC DNA]</scope>
    <source>
        <strain evidence="2 3">F0580</strain>
    </source>
</reference>
<feature type="region of interest" description="Disordered" evidence="1">
    <location>
        <begin position="655"/>
        <end position="677"/>
    </location>
</feature>
<evidence type="ECO:0000313" key="3">
    <source>
        <dbReference type="Proteomes" id="UP000016519"/>
    </source>
</evidence>
<keyword evidence="3" id="KW-1185">Reference proteome</keyword>
<feature type="region of interest" description="Disordered" evidence="1">
    <location>
        <begin position="590"/>
        <end position="615"/>
    </location>
</feature>
<evidence type="ECO:0000313" key="2">
    <source>
        <dbReference type="EMBL" id="ERH30916.1"/>
    </source>
</evidence>
<accession>U1RA82</accession>
<dbReference type="InterPro" id="IPR011990">
    <property type="entry name" value="TPR-like_helical_dom_sf"/>
</dbReference>
<gene>
    <name evidence="2" type="ORF">HMPREF9244_00864</name>
</gene>
<comment type="caution">
    <text evidence="2">The sequence shown here is derived from an EMBL/GenBank/DDBJ whole genome shotgun (WGS) entry which is preliminary data.</text>
</comment>
<sequence>MPIKQTTQLSQVTDIFPWARNEYALGIFVARKVVKTVTIGTHDFQMGWVRDPALMDTSRVAVGVFTAKNHFVPVALADAHARLYETNFLDADITQLDARVMLAEEGKGGVHQYRFMRTDPTPSTAGTITVDHGAVVARGEDGRLRWLSSWLRATKKGKDSYTFEQVRSAAVSGQDTADLDYNAAMCIAYCVIYAQPTLATEAVHVTGFGTSNIYRRIRQQAPLSAIRTSVRDIEQARAAGLKISGLEDYFLHTMRESGALDRISQLEATHGQENLELMTNPKSHLYYLHSRNGVDFESALKTLRIESNLNRFSAVSSVIENNYHYDFTPTEDEISLAYAAQLSTDLLENPAFDALSTLSTHGVDDALAQPALRYANTDPDATQETSFSSSWLGQFYAQARRDRENSQTEGMRLSLNNIEQVNAVYPMVQAARETAYHIAASHERYAQNPQLEQQHGMHTSQWVYRRALSKLIAHLRLPLRSDIDFRADVQSSGATVIDFTSTASTVMPTRRFDAHTLQWVDVNEVERQQMSSRYNLRVGIILAALAFGASDNISRVAVRIDNLAGAQDIEDRDPTMYALLMRALDSMGMDNPHHAHSHAHGSKSEQSGSAESNSNYNDAFMDIMQSANFSADQLQAFEAADNQPSDDEIRALFEEVTRSENDNEDETSEPRVSVMSAPGTDPLELIRRTALTNTVAAVVFERDRFMRLLREQGLSQPYKFYAAFELSRIHVDDHGILQPIETALDLRDALFTPQGAQDEPEVSRAVIEPEVQEILAASVAHDLSIQRSDVLERAQEDITAFATAQQWSVPQRAQKISEYIDDINDPELNEHKESYVRSVIDGLPIDRTRFTLSQDLDAVRTSSRETFMSGNPPEALNMMETRLSELDNAFKSSNRVPVYFNSYAERVVYNHLFASPDKKLVLIPDNLFQAHMEMVEVYSHIGRPEVALRHLNTAVSYAPAYPLPHLRLAIALSENNDWKSSFAAASNALHVALDKDDAAYAYYRMAYAAWMQDDFEIAAACYVMSIRISESTVPHARAELEELIDRARSQDISLPLTFDECTDALAYFDIDIWPFTEAAMLMAPSAIAAVDSNLFVAGRTLSAAAARIASATLSLDDDNPELEDVIDIQFLRSLNA</sequence>
<dbReference type="AlphaFoldDB" id="U1RA82"/>
<dbReference type="EMBL" id="AWSI01000021">
    <property type="protein sequence ID" value="ERH30916.1"/>
    <property type="molecule type" value="Genomic_DNA"/>
</dbReference>
<proteinExistence type="predicted"/>